<dbReference type="Proteomes" id="UP000274358">
    <property type="component" value="Unassembled WGS sequence"/>
</dbReference>
<gene>
    <name evidence="14" type="ORF">EKH80_19315</name>
</gene>
<dbReference type="PANTHER" id="PTHR30558:SF12">
    <property type="entry name" value="BIOPOLYMER TRANSPORT PROTEIN EXBD"/>
    <property type="match status" value="1"/>
</dbReference>
<evidence type="ECO:0000256" key="5">
    <source>
        <dbReference type="ARBA" id="ARBA00022448"/>
    </source>
</evidence>
<evidence type="ECO:0000313" key="15">
    <source>
        <dbReference type="Proteomes" id="UP000274358"/>
    </source>
</evidence>
<dbReference type="PANTHER" id="PTHR30558">
    <property type="entry name" value="EXBD MEMBRANE COMPONENT OF PMF-DRIVEN MACROMOLECULE IMPORT SYSTEM"/>
    <property type="match status" value="1"/>
</dbReference>
<dbReference type="GO" id="GO:0005886">
    <property type="term" value="C:plasma membrane"/>
    <property type="evidence" value="ECO:0007669"/>
    <property type="project" value="UniProtKB-SubCell"/>
</dbReference>
<dbReference type="Gene3D" id="3.30.420.270">
    <property type="match status" value="1"/>
</dbReference>
<comment type="subunit">
    <text evidence="4">The accessory proteins ExbB and ExbD seem to form a complex with TonB.</text>
</comment>
<comment type="subcellular location">
    <subcellularLocation>
        <location evidence="2">Cell inner membrane</location>
        <topology evidence="2">Single-pass type II membrane protein</topology>
    </subcellularLocation>
    <subcellularLocation>
        <location evidence="12">Cell membrane</location>
        <topology evidence="12">Single-pass type II membrane protein</topology>
    </subcellularLocation>
</comment>
<comment type="similarity">
    <text evidence="3 12">Belongs to the ExbD/TolR family.</text>
</comment>
<evidence type="ECO:0000256" key="1">
    <source>
        <dbReference type="ARBA" id="ARBA00003540"/>
    </source>
</evidence>
<comment type="function">
    <text evidence="1">Involved in the TonB-dependent energy-dependent transport of various receptor-bound substrates.</text>
</comment>
<evidence type="ECO:0000256" key="13">
    <source>
        <dbReference type="SAM" id="Phobius"/>
    </source>
</evidence>
<dbReference type="InterPro" id="IPR003400">
    <property type="entry name" value="ExbD"/>
</dbReference>
<comment type="caution">
    <text evidence="14">The sequence shown here is derived from an EMBL/GenBank/DDBJ whole genome shotgun (WGS) entry which is preliminary data.</text>
</comment>
<evidence type="ECO:0000256" key="7">
    <source>
        <dbReference type="ARBA" id="ARBA00022519"/>
    </source>
</evidence>
<evidence type="ECO:0000256" key="2">
    <source>
        <dbReference type="ARBA" id="ARBA00004249"/>
    </source>
</evidence>
<dbReference type="RefSeq" id="WP_126686432.1">
    <property type="nucleotide sequence ID" value="NZ_RYYV01000019.1"/>
</dbReference>
<reference evidence="14 15" key="1">
    <citation type="submission" date="2018-12" db="EMBL/GenBank/DDBJ databases">
        <title>Dyella dinghuensis sp. nov. DHOA06 and Dyella choica sp. nov. 4M-K27, isolated from forest soil.</title>
        <authorList>
            <person name="Qiu L.-H."/>
            <person name="Gao Z.-H."/>
        </authorList>
    </citation>
    <scope>NUCLEOTIDE SEQUENCE [LARGE SCALE GENOMIC DNA]</scope>
    <source>
        <strain evidence="14 15">4M-K27</strain>
    </source>
</reference>
<evidence type="ECO:0000256" key="12">
    <source>
        <dbReference type="RuleBase" id="RU003879"/>
    </source>
</evidence>
<keyword evidence="7" id="KW-0997">Cell inner membrane</keyword>
<sequence length="132" mass="14046">MAFSVRASHDVMAQINVTPLVDVMLVLLIIFMISAPIITHKTKLDLPQGSSHFTEAATPIHLAVQADGAMFWNGTPVSLDQLRTQLAIAATQSTQPALEIDAADGAAYEAVARVLAEAKAQGLARIDMLGMH</sequence>
<dbReference type="Pfam" id="PF02472">
    <property type="entry name" value="ExbD"/>
    <property type="match status" value="1"/>
</dbReference>
<dbReference type="GO" id="GO:0015031">
    <property type="term" value="P:protein transport"/>
    <property type="evidence" value="ECO:0007669"/>
    <property type="project" value="UniProtKB-KW"/>
</dbReference>
<keyword evidence="5 12" id="KW-0813">Transport</keyword>
<keyword evidence="15" id="KW-1185">Reference proteome</keyword>
<evidence type="ECO:0000256" key="8">
    <source>
        <dbReference type="ARBA" id="ARBA00022692"/>
    </source>
</evidence>
<keyword evidence="11 13" id="KW-0472">Membrane</keyword>
<evidence type="ECO:0000256" key="11">
    <source>
        <dbReference type="ARBA" id="ARBA00023136"/>
    </source>
</evidence>
<protein>
    <submittedName>
        <fullName evidence="14">Biopolymer transporter ExbD</fullName>
    </submittedName>
</protein>
<evidence type="ECO:0000256" key="10">
    <source>
        <dbReference type="ARBA" id="ARBA00022989"/>
    </source>
</evidence>
<name>A0A432M1L2_9GAMM</name>
<evidence type="ECO:0000256" key="6">
    <source>
        <dbReference type="ARBA" id="ARBA00022475"/>
    </source>
</evidence>
<dbReference type="OrthoDB" id="9798629at2"/>
<organism evidence="14 15">
    <name type="scientific">Dyella choica</name>
    <dbReference type="NCBI Taxonomy" id="1927959"/>
    <lineage>
        <taxon>Bacteria</taxon>
        <taxon>Pseudomonadati</taxon>
        <taxon>Pseudomonadota</taxon>
        <taxon>Gammaproteobacteria</taxon>
        <taxon>Lysobacterales</taxon>
        <taxon>Rhodanobacteraceae</taxon>
        <taxon>Dyella</taxon>
    </lineage>
</organism>
<accession>A0A432M1L2</accession>
<dbReference type="GO" id="GO:0022857">
    <property type="term" value="F:transmembrane transporter activity"/>
    <property type="evidence" value="ECO:0007669"/>
    <property type="project" value="InterPro"/>
</dbReference>
<evidence type="ECO:0000256" key="9">
    <source>
        <dbReference type="ARBA" id="ARBA00022927"/>
    </source>
</evidence>
<evidence type="ECO:0000313" key="14">
    <source>
        <dbReference type="EMBL" id="RUL71095.1"/>
    </source>
</evidence>
<dbReference type="AlphaFoldDB" id="A0A432M1L2"/>
<evidence type="ECO:0000256" key="3">
    <source>
        <dbReference type="ARBA" id="ARBA00005811"/>
    </source>
</evidence>
<keyword evidence="9 12" id="KW-0653">Protein transport</keyword>
<dbReference type="EMBL" id="RYYV01000019">
    <property type="protein sequence ID" value="RUL71095.1"/>
    <property type="molecule type" value="Genomic_DNA"/>
</dbReference>
<feature type="transmembrane region" description="Helical" evidence="13">
    <location>
        <begin position="20"/>
        <end position="38"/>
    </location>
</feature>
<proteinExistence type="inferred from homology"/>
<evidence type="ECO:0000256" key="4">
    <source>
        <dbReference type="ARBA" id="ARBA00011471"/>
    </source>
</evidence>
<keyword evidence="6" id="KW-1003">Cell membrane</keyword>
<keyword evidence="8 12" id="KW-0812">Transmembrane</keyword>
<keyword evidence="10 13" id="KW-1133">Transmembrane helix</keyword>